<dbReference type="GO" id="GO:0005524">
    <property type="term" value="F:ATP binding"/>
    <property type="evidence" value="ECO:0007669"/>
    <property type="project" value="TreeGrafter"/>
</dbReference>
<name>A0A511XDL4_9PROT</name>
<dbReference type="AlphaFoldDB" id="A0A511XDL4"/>
<dbReference type="Gene3D" id="3.40.50.2300">
    <property type="match status" value="1"/>
</dbReference>
<dbReference type="EMBL" id="BJYF01000024">
    <property type="protein sequence ID" value="GEN61050.1"/>
    <property type="molecule type" value="Genomic_DNA"/>
</dbReference>
<accession>A0A511XDL4</accession>
<organism evidence="1 2">
    <name type="scientific">Acetobacter nitrogenifigens DSM 23921 = NBRC 105050</name>
    <dbReference type="NCBI Taxonomy" id="1120919"/>
    <lineage>
        <taxon>Bacteria</taxon>
        <taxon>Pseudomonadati</taxon>
        <taxon>Pseudomonadota</taxon>
        <taxon>Alphaproteobacteria</taxon>
        <taxon>Acetobacterales</taxon>
        <taxon>Acetobacteraceae</taxon>
        <taxon>Acetobacter</taxon>
    </lineage>
</organism>
<keyword evidence="2" id="KW-1185">Reference proteome</keyword>
<evidence type="ECO:0000313" key="1">
    <source>
        <dbReference type="EMBL" id="GEN61050.1"/>
    </source>
</evidence>
<dbReference type="InterPro" id="IPR050625">
    <property type="entry name" value="ParA/MinD_ATPase"/>
</dbReference>
<gene>
    <name evidence="1" type="ORF">ANI02nite_29340</name>
</gene>
<evidence type="ECO:0000313" key="2">
    <source>
        <dbReference type="Proteomes" id="UP000321635"/>
    </source>
</evidence>
<dbReference type="STRING" id="1120919.GCA_000429165_03792"/>
<protein>
    <submittedName>
        <fullName evidence="1">Uncharacterized protein</fullName>
    </submittedName>
</protein>
<dbReference type="GO" id="GO:0051782">
    <property type="term" value="P:negative regulation of cell division"/>
    <property type="evidence" value="ECO:0007669"/>
    <property type="project" value="TreeGrafter"/>
</dbReference>
<dbReference type="OrthoDB" id="9783172at2"/>
<dbReference type="PANTHER" id="PTHR43384">
    <property type="entry name" value="SEPTUM SITE-DETERMINING PROTEIN MIND HOMOLOG, CHLOROPLASTIC-RELATED"/>
    <property type="match status" value="1"/>
</dbReference>
<dbReference type="RefSeq" id="WP_146882533.1">
    <property type="nucleotide sequence ID" value="NZ_AUBI01000037.1"/>
</dbReference>
<dbReference type="GO" id="GO:0005829">
    <property type="term" value="C:cytosol"/>
    <property type="evidence" value="ECO:0007669"/>
    <property type="project" value="TreeGrafter"/>
</dbReference>
<dbReference type="InterPro" id="IPR027417">
    <property type="entry name" value="P-loop_NTPase"/>
</dbReference>
<dbReference type="PANTHER" id="PTHR43384:SF13">
    <property type="entry name" value="SLR0110 PROTEIN"/>
    <property type="match status" value="1"/>
</dbReference>
<dbReference type="Proteomes" id="UP000321635">
    <property type="component" value="Unassembled WGS sequence"/>
</dbReference>
<proteinExistence type="predicted"/>
<dbReference type="SUPFAM" id="SSF52540">
    <property type="entry name" value="P-loop containing nucleoside triphosphate hydrolases"/>
    <property type="match status" value="1"/>
</dbReference>
<dbReference type="GO" id="GO:0016887">
    <property type="term" value="F:ATP hydrolysis activity"/>
    <property type="evidence" value="ECO:0007669"/>
    <property type="project" value="TreeGrafter"/>
</dbReference>
<dbReference type="GO" id="GO:0009898">
    <property type="term" value="C:cytoplasmic side of plasma membrane"/>
    <property type="evidence" value="ECO:0007669"/>
    <property type="project" value="TreeGrafter"/>
</dbReference>
<reference evidence="1 2" key="1">
    <citation type="submission" date="2019-07" db="EMBL/GenBank/DDBJ databases">
        <title>Whole genome shotgun sequence of Acetobacter nitrogenifigens NBRC 105050.</title>
        <authorList>
            <person name="Hosoyama A."/>
            <person name="Uohara A."/>
            <person name="Ohji S."/>
            <person name="Ichikawa N."/>
        </authorList>
    </citation>
    <scope>NUCLEOTIDE SEQUENCE [LARGE SCALE GENOMIC DNA]</scope>
    <source>
        <strain evidence="1 2">NBRC 105050</strain>
    </source>
</reference>
<sequence length="415" mass="45186">MVEFKKKYKPDSGNTTSVQEYYAQAFVIDDDSEAVICEVLEEFRSGQYSVATMSCQGAVENLRRGGNPRVLIVDVSNEKQPIIILEELAATLEPDVKVLVIGDRQDANFYRLVTRGLGAAEYLYKPLTRAMVVRFFGPFLATGDCAPDVSRGGRVLGVASARGGAGSTTIAANLSWYLGEVSRRHTLFIDGDIYKGSAAVLLGVKTDNGLRAAYESPHRVDELFIERSAQKVAGRCDLLSSQVDFSESVVVAENGPQHLIEVVRKKYNFIVVDIPNFKNDLSFALNDLCQQKIIVLNPTLPGLRDTIREMSLAFSNGHGTRPVLVLNKSGQPGGLSRQEIEGGLGRKIDVVFPYLPKLINNSEISGVPAASIDGPFKDAVISLAQEAASIASVKKIANEKKIFGKIINYIEGAKR</sequence>
<comment type="caution">
    <text evidence="1">The sequence shown here is derived from an EMBL/GenBank/DDBJ whole genome shotgun (WGS) entry which is preliminary data.</text>
</comment>
<dbReference type="Gene3D" id="3.40.50.300">
    <property type="entry name" value="P-loop containing nucleotide triphosphate hydrolases"/>
    <property type="match status" value="1"/>
</dbReference>